<dbReference type="AlphaFoldDB" id="A0A6N9Q3J3"/>
<feature type="transmembrane region" description="Helical" evidence="5">
    <location>
        <begin position="6"/>
        <end position="25"/>
    </location>
</feature>
<feature type="domain" description="NfeD integral membrane" evidence="7">
    <location>
        <begin position="246"/>
        <end position="359"/>
    </location>
</feature>
<feature type="transmembrane region" description="Helical" evidence="5">
    <location>
        <begin position="340"/>
        <end position="362"/>
    </location>
</feature>
<dbReference type="Gene3D" id="2.40.50.140">
    <property type="entry name" value="Nucleic acid-binding proteins"/>
    <property type="match status" value="1"/>
</dbReference>
<dbReference type="InterPro" id="IPR052165">
    <property type="entry name" value="Membrane_assoc_protease"/>
</dbReference>
<dbReference type="Gene3D" id="3.90.226.10">
    <property type="entry name" value="2-enoyl-CoA Hydratase, Chain A, domain 1"/>
    <property type="match status" value="1"/>
</dbReference>
<dbReference type="PANTHER" id="PTHR33507">
    <property type="entry name" value="INNER MEMBRANE PROTEIN YBBJ"/>
    <property type="match status" value="1"/>
</dbReference>
<proteinExistence type="predicted"/>
<feature type="transmembrane region" description="Helical" evidence="5">
    <location>
        <begin position="285"/>
        <end position="308"/>
    </location>
</feature>
<dbReference type="PANTHER" id="PTHR33507:SF3">
    <property type="entry name" value="INNER MEMBRANE PROTEIN YBBJ"/>
    <property type="match status" value="1"/>
</dbReference>
<comment type="caution">
    <text evidence="9">The sequence shown here is derived from an EMBL/GenBank/DDBJ whole genome shotgun (WGS) entry which is preliminary data.</text>
</comment>
<evidence type="ECO:0000256" key="4">
    <source>
        <dbReference type="ARBA" id="ARBA00023136"/>
    </source>
</evidence>
<dbReference type="InterPro" id="IPR012340">
    <property type="entry name" value="NA-bd_OB-fold"/>
</dbReference>
<dbReference type="Pfam" id="PF24961">
    <property type="entry name" value="NfeD_membrane"/>
    <property type="match status" value="1"/>
</dbReference>
<dbReference type="Pfam" id="PF25145">
    <property type="entry name" value="NfeD1b_N"/>
    <property type="match status" value="1"/>
</dbReference>
<name>A0A6N9Q3J3_9BACL</name>
<dbReference type="InterPro" id="IPR056738">
    <property type="entry name" value="NfeD1b_N"/>
</dbReference>
<protein>
    <submittedName>
        <fullName evidence="9">Nodulation protein NfeD</fullName>
    </submittedName>
</protein>
<evidence type="ECO:0000313" key="9">
    <source>
        <dbReference type="EMBL" id="NBI29366.1"/>
    </source>
</evidence>
<dbReference type="InterPro" id="IPR002810">
    <property type="entry name" value="NfeD-like_C"/>
</dbReference>
<keyword evidence="2 5" id="KW-0812">Transmembrane</keyword>
<dbReference type="GO" id="GO:0005886">
    <property type="term" value="C:plasma membrane"/>
    <property type="evidence" value="ECO:0007669"/>
    <property type="project" value="TreeGrafter"/>
</dbReference>
<evidence type="ECO:0000313" key="10">
    <source>
        <dbReference type="Proteomes" id="UP000448943"/>
    </source>
</evidence>
<reference evidence="9 10" key="1">
    <citation type="submission" date="2019-01" db="EMBL/GenBank/DDBJ databases">
        <title>Chengkuizengella sp. nov., isolated from deep-sea sediment of East Pacific Ocean.</title>
        <authorList>
            <person name="Yang J."/>
            <person name="Lai Q."/>
            <person name="Shao Z."/>
        </authorList>
    </citation>
    <scope>NUCLEOTIDE SEQUENCE [LARGE SCALE GENOMIC DNA]</scope>
    <source>
        <strain evidence="9 10">YPA3-1-1</strain>
    </source>
</reference>
<comment type="subcellular location">
    <subcellularLocation>
        <location evidence="1">Membrane</location>
        <topology evidence="1">Multi-pass membrane protein</topology>
    </subcellularLocation>
</comment>
<dbReference type="OrthoDB" id="9806253at2"/>
<evidence type="ECO:0000256" key="2">
    <source>
        <dbReference type="ARBA" id="ARBA00022692"/>
    </source>
</evidence>
<dbReference type="SUPFAM" id="SSF52096">
    <property type="entry name" value="ClpP/crotonase"/>
    <property type="match status" value="1"/>
</dbReference>
<dbReference type="InterPro" id="IPR056739">
    <property type="entry name" value="NfeD_membrane"/>
</dbReference>
<dbReference type="CDD" id="cd07021">
    <property type="entry name" value="Clp_protease_NfeD_like"/>
    <property type="match status" value="1"/>
</dbReference>
<keyword evidence="10" id="KW-1185">Reference proteome</keyword>
<sequence>MKRNLFRVIYISALIGFILSSFISIQAKTNDSTKDLVYVIPIEQSIESGLQKFLERAFDEAYENGADQIILTVNTFGGLITDAIDIGEMVRISPVPITAYIQGKALSAGSYISLNANQIMMQPGSSIGAAAVVDLAGNKIEDSKVISGWLSQMKGAAELNGRNPEYAMGMVDDNLTVNVTEINRSFGKGELISFSAKEAVLAGYAEGEATNINEVLENLNIEDYEIVEINQSPAETLARFVTNPVVMSLLLLIGLVGVAFEVLLPGFGFPGIIGVSAFGLYFFGHYIAGFATIEHVLLFAAGVVLLLIEIFVPSFGILGVLGIVSLTSSVILAASNTGNAMLSLIIAIVTAIIVIAISIKYLGHKGIWNRFILRESLTSEEGFNSTELQESLVGVKGETLTPLRPSGMARLQDERVDVVTRGEFIDRNVEVIVIKVEGTRIVVREV</sequence>
<evidence type="ECO:0000256" key="1">
    <source>
        <dbReference type="ARBA" id="ARBA00004141"/>
    </source>
</evidence>
<evidence type="ECO:0000256" key="3">
    <source>
        <dbReference type="ARBA" id="ARBA00022989"/>
    </source>
</evidence>
<gene>
    <name evidence="9" type="ORF">ERL59_10375</name>
</gene>
<feature type="domain" description="NfeD-like C-terminal" evidence="6">
    <location>
        <begin position="390"/>
        <end position="444"/>
    </location>
</feature>
<dbReference type="RefSeq" id="WP_160646173.1">
    <property type="nucleotide sequence ID" value="NZ_SIJB01000024.1"/>
</dbReference>
<dbReference type="Pfam" id="PF01957">
    <property type="entry name" value="NfeD"/>
    <property type="match status" value="1"/>
</dbReference>
<evidence type="ECO:0000256" key="5">
    <source>
        <dbReference type="SAM" id="Phobius"/>
    </source>
</evidence>
<feature type="transmembrane region" description="Helical" evidence="5">
    <location>
        <begin position="315"/>
        <end position="334"/>
    </location>
</feature>
<feature type="transmembrane region" description="Helical" evidence="5">
    <location>
        <begin position="249"/>
        <end position="273"/>
    </location>
</feature>
<evidence type="ECO:0000259" key="7">
    <source>
        <dbReference type="Pfam" id="PF24961"/>
    </source>
</evidence>
<evidence type="ECO:0000259" key="8">
    <source>
        <dbReference type="Pfam" id="PF25145"/>
    </source>
</evidence>
<feature type="domain" description="NfeD1b N-terminal" evidence="8">
    <location>
        <begin position="37"/>
        <end position="228"/>
    </location>
</feature>
<dbReference type="Proteomes" id="UP000448943">
    <property type="component" value="Unassembled WGS sequence"/>
</dbReference>
<dbReference type="EMBL" id="SIJB01000024">
    <property type="protein sequence ID" value="NBI29366.1"/>
    <property type="molecule type" value="Genomic_DNA"/>
</dbReference>
<organism evidence="9 10">
    <name type="scientific">Chengkuizengella marina</name>
    <dbReference type="NCBI Taxonomy" id="2507566"/>
    <lineage>
        <taxon>Bacteria</taxon>
        <taxon>Bacillati</taxon>
        <taxon>Bacillota</taxon>
        <taxon>Bacilli</taxon>
        <taxon>Bacillales</taxon>
        <taxon>Paenibacillaceae</taxon>
        <taxon>Chengkuizengella</taxon>
    </lineage>
</organism>
<evidence type="ECO:0000259" key="6">
    <source>
        <dbReference type="Pfam" id="PF01957"/>
    </source>
</evidence>
<keyword evidence="4 5" id="KW-0472">Membrane</keyword>
<keyword evidence="3 5" id="KW-1133">Transmembrane helix</keyword>
<dbReference type="InterPro" id="IPR029045">
    <property type="entry name" value="ClpP/crotonase-like_dom_sf"/>
</dbReference>
<accession>A0A6N9Q3J3</accession>